<organism evidence="3 4">
    <name type="scientific">Elsinoe australis</name>
    <dbReference type="NCBI Taxonomy" id="40998"/>
    <lineage>
        <taxon>Eukaryota</taxon>
        <taxon>Fungi</taxon>
        <taxon>Dikarya</taxon>
        <taxon>Ascomycota</taxon>
        <taxon>Pezizomycotina</taxon>
        <taxon>Dothideomycetes</taxon>
        <taxon>Dothideomycetidae</taxon>
        <taxon>Myriangiales</taxon>
        <taxon>Elsinoaceae</taxon>
        <taxon>Elsinoe</taxon>
    </lineage>
</organism>
<evidence type="ECO:0000313" key="3">
    <source>
        <dbReference type="EMBL" id="TKX22115.1"/>
    </source>
</evidence>
<reference evidence="3 4" key="1">
    <citation type="submission" date="2018-02" db="EMBL/GenBank/DDBJ databases">
        <title>Draft genome sequences of Elsinoe sp., causing black scab on jojoba.</title>
        <authorList>
            <person name="Stodart B."/>
            <person name="Jeffress S."/>
            <person name="Ash G."/>
            <person name="Arun Chinnappa K."/>
        </authorList>
    </citation>
    <scope>NUCLEOTIDE SEQUENCE [LARGE SCALE GENOMIC DNA]</scope>
    <source>
        <strain evidence="3 4">Hillstone_2</strain>
    </source>
</reference>
<name>A0A4U7AXX8_9PEZI</name>
<dbReference type="InterPro" id="IPR055481">
    <property type="entry name" value="DUF7053"/>
</dbReference>
<evidence type="ECO:0000256" key="1">
    <source>
        <dbReference type="SAM" id="MobiDB-lite"/>
    </source>
</evidence>
<evidence type="ECO:0000259" key="2">
    <source>
        <dbReference type="Pfam" id="PF23155"/>
    </source>
</evidence>
<dbReference type="Proteomes" id="UP000308133">
    <property type="component" value="Unassembled WGS sequence"/>
</dbReference>
<proteinExistence type="predicted"/>
<comment type="caution">
    <text evidence="3">The sequence shown here is derived from an EMBL/GenBank/DDBJ whole genome shotgun (WGS) entry which is preliminary data.</text>
</comment>
<feature type="region of interest" description="Disordered" evidence="1">
    <location>
        <begin position="129"/>
        <end position="159"/>
    </location>
</feature>
<feature type="domain" description="DUF7053" evidence="2">
    <location>
        <begin position="8"/>
        <end position="78"/>
    </location>
</feature>
<dbReference type="EMBL" id="PTQR01000074">
    <property type="protein sequence ID" value="TKX22115.1"/>
    <property type="molecule type" value="Genomic_DNA"/>
</dbReference>
<accession>A0A4U7AXX8</accession>
<dbReference type="AlphaFoldDB" id="A0A4U7AXX8"/>
<dbReference type="Pfam" id="PF23155">
    <property type="entry name" value="DUF7053"/>
    <property type="match status" value="1"/>
</dbReference>
<gene>
    <name evidence="3" type="ORF">C1H76_5748</name>
</gene>
<protein>
    <recommendedName>
        <fullName evidence="2">DUF7053 domain-containing protein</fullName>
    </recommendedName>
</protein>
<evidence type="ECO:0000313" key="4">
    <source>
        <dbReference type="Proteomes" id="UP000308133"/>
    </source>
</evidence>
<sequence>MFDSSFSHASHTTINPSIPDEDIISLLHDFGAIIHLNPDCKGYQKADSKSKGSSVPVEAEVYDCQDALTFIPKKLWDGGAPGGFSSINRWRLQVDNDGNKSMSIDSDAKCNKTFAIFVEKFLQSSHDTQHRRFKEKLDERTSAANGKPGMPRRRSSWRY</sequence>
<feature type="compositionally biased region" description="Basic and acidic residues" evidence="1">
    <location>
        <begin position="129"/>
        <end position="141"/>
    </location>
</feature>
<feature type="compositionally biased region" description="Basic residues" evidence="1">
    <location>
        <begin position="150"/>
        <end position="159"/>
    </location>
</feature>